<sequence>MESRSLKPCPLAQHIWGQIMQKCNVCWKSMLARAMVHVRPEALVPQVYYSFVRKPGEWANMDSEADGYGSHGFTIVLATCSARLSLQHVKACASTGAHAELIVQSLLLLQSENGC</sequence>
<comment type="caution">
    <text evidence="1">The sequence shown here is derived from an EMBL/GenBank/DDBJ whole genome shotgun (WGS) entry which is preliminary data.</text>
</comment>
<proteinExistence type="predicted"/>
<dbReference type="EMBL" id="JBBPBM010000001">
    <property type="protein sequence ID" value="KAK8600364.1"/>
    <property type="molecule type" value="Genomic_DNA"/>
</dbReference>
<evidence type="ECO:0000313" key="2">
    <source>
        <dbReference type="Proteomes" id="UP001472677"/>
    </source>
</evidence>
<accession>A0ABR2GDG8</accession>
<name>A0ABR2GDG8_9ROSI</name>
<organism evidence="1 2">
    <name type="scientific">Hibiscus sabdariffa</name>
    <name type="common">roselle</name>
    <dbReference type="NCBI Taxonomy" id="183260"/>
    <lineage>
        <taxon>Eukaryota</taxon>
        <taxon>Viridiplantae</taxon>
        <taxon>Streptophyta</taxon>
        <taxon>Embryophyta</taxon>
        <taxon>Tracheophyta</taxon>
        <taxon>Spermatophyta</taxon>
        <taxon>Magnoliopsida</taxon>
        <taxon>eudicotyledons</taxon>
        <taxon>Gunneridae</taxon>
        <taxon>Pentapetalae</taxon>
        <taxon>rosids</taxon>
        <taxon>malvids</taxon>
        <taxon>Malvales</taxon>
        <taxon>Malvaceae</taxon>
        <taxon>Malvoideae</taxon>
        <taxon>Hibiscus</taxon>
    </lineage>
</organism>
<dbReference type="Proteomes" id="UP001472677">
    <property type="component" value="Unassembled WGS sequence"/>
</dbReference>
<evidence type="ECO:0000313" key="1">
    <source>
        <dbReference type="EMBL" id="KAK8600364.1"/>
    </source>
</evidence>
<protein>
    <submittedName>
        <fullName evidence="1">Uncharacterized protein</fullName>
    </submittedName>
</protein>
<reference evidence="1 2" key="1">
    <citation type="journal article" date="2024" name="G3 (Bethesda)">
        <title>Genome assembly of Hibiscus sabdariffa L. provides insights into metabolisms of medicinal natural products.</title>
        <authorList>
            <person name="Kim T."/>
        </authorList>
    </citation>
    <scope>NUCLEOTIDE SEQUENCE [LARGE SCALE GENOMIC DNA]</scope>
    <source>
        <strain evidence="1">TK-2024</strain>
        <tissue evidence="1">Old leaves</tissue>
    </source>
</reference>
<gene>
    <name evidence="1" type="ORF">V6N12_050219</name>
</gene>
<keyword evidence="2" id="KW-1185">Reference proteome</keyword>